<dbReference type="OrthoDB" id="9801455at2"/>
<evidence type="ECO:0000313" key="10">
    <source>
        <dbReference type="Proteomes" id="UP000029692"/>
    </source>
</evidence>
<reference evidence="9 10" key="1">
    <citation type="submission" date="2014-05" db="EMBL/GenBank/DDBJ databases">
        <title>De novo Genome Sequence of Spirocheata sp.</title>
        <authorList>
            <person name="Shivani Y."/>
            <person name="Subhash Y."/>
            <person name="Tushar L."/>
            <person name="Sasikala C."/>
            <person name="Ramana C.V."/>
        </authorList>
    </citation>
    <scope>NUCLEOTIDE SEQUENCE [LARGE SCALE GENOMIC DNA]</scope>
    <source>
        <strain evidence="9 10">JC230</strain>
    </source>
</reference>
<dbReference type="Gene3D" id="2.115.10.20">
    <property type="entry name" value="Glycosyl hydrolase domain, family 43"/>
    <property type="match status" value="1"/>
</dbReference>
<dbReference type="Pfam" id="PF04616">
    <property type="entry name" value="Glyco_hydro_43"/>
    <property type="match status" value="1"/>
</dbReference>
<keyword evidence="2 6" id="KW-0378">Hydrolase</keyword>
<evidence type="ECO:0000256" key="2">
    <source>
        <dbReference type="ARBA" id="ARBA00022801"/>
    </source>
</evidence>
<evidence type="ECO:0000256" key="1">
    <source>
        <dbReference type="ARBA" id="ARBA00009865"/>
    </source>
</evidence>
<keyword evidence="10" id="KW-1185">Reference proteome</keyword>
<dbReference type="Proteomes" id="UP000029692">
    <property type="component" value="Unassembled WGS sequence"/>
</dbReference>
<dbReference type="InterPro" id="IPR006710">
    <property type="entry name" value="Glyco_hydro_43"/>
</dbReference>
<accession>A0A098QUZ4</accession>
<proteinExistence type="inferred from homology"/>
<feature type="active site" description="Proton acceptor" evidence="4">
    <location>
        <position position="15"/>
    </location>
</feature>
<keyword evidence="3 6" id="KW-0326">Glycosidase</keyword>
<feature type="site" description="Important for catalytic activity, responsible for pKa modulation of the active site Glu and correct orientation of both the proton donor and substrate" evidence="5">
    <location>
        <position position="135"/>
    </location>
</feature>
<evidence type="ECO:0000256" key="6">
    <source>
        <dbReference type="RuleBase" id="RU361187"/>
    </source>
</evidence>
<dbReference type="CDD" id="cd09000">
    <property type="entry name" value="GH43_SXA-like"/>
    <property type="match status" value="1"/>
</dbReference>
<dbReference type="PANTHER" id="PTHR42812:SF12">
    <property type="entry name" value="BETA-XYLOSIDASE-RELATED"/>
    <property type="match status" value="1"/>
</dbReference>
<evidence type="ECO:0000259" key="8">
    <source>
        <dbReference type="Pfam" id="PF17851"/>
    </source>
</evidence>
<organism evidence="9 10">
    <name type="scientific">Spirochaeta lutea</name>
    <dbReference type="NCBI Taxonomy" id="1480694"/>
    <lineage>
        <taxon>Bacteria</taxon>
        <taxon>Pseudomonadati</taxon>
        <taxon>Spirochaetota</taxon>
        <taxon>Spirochaetia</taxon>
        <taxon>Spirochaetales</taxon>
        <taxon>Spirochaetaceae</taxon>
        <taxon>Spirochaeta</taxon>
    </lineage>
</organism>
<evidence type="ECO:0000256" key="4">
    <source>
        <dbReference type="PIRSR" id="PIRSR606710-1"/>
    </source>
</evidence>
<evidence type="ECO:0000256" key="3">
    <source>
        <dbReference type="ARBA" id="ARBA00023295"/>
    </source>
</evidence>
<dbReference type="GO" id="GO:0005975">
    <property type="term" value="P:carbohydrate metabolic process"/>
    <property type="evidence" value="ECO:0007669"/>
    <property type="project" value="InterPro"/>
</dbReference>
<dbReference type="SUPFAM" id="SSF75005">
    <property type="entry name" value="Arabinanase/levansucrase/invertase"/>
    <property type="match status" value="1"/>
</dbReference>
<feature type="active site" description="Proton donor" evidence="4">
    <location>
        <position position="194"/>
    </location>
</feature>
<dbReference type="EMBL" id="JNUP01000067">
    <property type="protein sequence ID" value="KGE71233.1"/>
    <property type="molecule type" value="Genomic_DNA"/>
</dbReference>
<dbReference type="eggNOG" id="COG3507">
    <property type="taxonomic scope" value="Bacteria"/>
</dbReference>
<dbReference type="GO" id="GO:0004553">
    <property type="term" value="F:hydrolase activity, hydrolyzing O-glycosyl compounds"/>
    <property type="evidence" value="ECO:0007669"/>
    <property type="project" value="InterPro"/>
</dbReference>
<comment type="caution">
    <text evidence="9">The sequence shown here is derived from an EMBL/GenBank/DDBJ whole genome shotgun (WGS) entry which is preliminary data.</text>
</comment>
<dbReference type="Gene3D" id="2.60.120.200">
    <property type="match status" value="1"/>
</dbReference>
<dbReference type="InterPro" id="IPR051795">
    <property type="entry name" value="Glycosyl_Hydrlase_43"/>
</dbReference>
<name>A0A098QUZ4_9SPIO</name>
<comment type="similarity">
    <text evidence="1 6">Belongs to the glycosyl hydrolase 43 family.</text>
</comment>
<dbReference type="InterPro" id="IPR013320">
    <property type="entry name" value="ConA-like_dom_sf"/>
</dbReference>
<gene>
    <name evidence="9" type="ORF">DC28_12320</name>
</gene>
<dbReference type="PANTHER" id="PTHR42812">
    <property type="entry name" value="BETA-XYLOSIDASE"/>
    <property type="match status" value="1"/>
</dbReference>
<feature type="region of interest" description="Disordered" evidence="7">
    <location>
        <begin position="319"/>
        <end position="355"/>
    </location>
</feature>
<evidence type="ECO:0000256" key="5">
    <source>
        <dbReference type="PIRSR" id="PIRSR606710-2"/>
    </source>
</evidence>
<dbReference type="RefSeq" id="WP_037548948.1">
    <property type="nucleotide sequence ID" value="NZ_JNUP01000067.1"/>
</dbReference>
<dbReference type="Pfam" id="PF17851">
    <property type="entry name" value="GH43_C2"/>
    <property type="match status" value="1"/>
</dbReference>
<sequence length="568" mass="64523">MPTIHNPILRGFNPDPSICRVGEDFYIAVSTFQWFPGVLVYHSRNLETWTLASRPLQRRSQLDMAGNPSSGGIWAPCLTHAEGQFWLIYTDVKNWAGSPPDHGNGFKDTHNYLVTAPDIQGPWSEPIYLNSSGFDPSLFHDEDGKKYLLNQVWDYRPGHNSFAGIVLQEYDHRRRRLVGPRSNIFSGTSIGVTEAPHLYKRGDYYYLMTAEGGTEYAHAVTLARSKSLTGPYELHPQTPLLSSVRDRQGFREARKEARDETPFLFPGLQKAGHGSMVPWQGDEWILAHLCGRPLPGTQHCPLGRETALQRLTWREDAWPWPDEPGSRTTVEFSQRPGLANTAKKSTRQPGIYQPDGVQIHPRIWQEDFNAPGWSKELQTLRIPADDRYDIRSRPGWLRLTGAESPTSRFRQSLLARRAQSFRWRGETKLSAVPEDFQQFAGLVVRYDEATQYILRIQGDGQGGQSLGIIVFDQQRINLPLAEQEVPVDGSQLWLAVRMDYRTLQFEWSQDGSAWQTIGPELDASKLSDEYAHPMGFTGTFLGLGCFDLSGRSFTADFDYLTYQEEDHD</sequence>
<dbReference type="SUPFAM" id="SSF49899">
    <property type="entry name" value="Concanavalin A-like lectins/glucanases"/>
    <property type="match status" value="1"/>
</dbReference>
<dbReference type="STRING" id="1480694.DC28_12320"/>
<evidence type="ECO:0000313" key="9">
    <source>
        <dbReference type="EMBL" id="KGE71233.1"/>
    </source>
</evidence>
<protein>
    <submittedName>
        <fullName evidence="9">Beta-xylosidase</fullName>
    </submittedName>
</protein>
<dbReference type="InterPro" id="IPR041542">
    <property type="entry name" value="GH43_C2"/>
</dbReference>
<dbReference type="InterPro" id="IPR023296">
    <property type="entry name" value="Glyco_hydro_beta-prop_sf"/>
</dbReference>
<dbReference type="AlphaFoldDB" id="A0A098QUZ4"/>
<feature type="domain" description="Beta-xylosidase C-terminal Concanavalin A-like" evidence="8">
    <location>
        <begin position="366"/>
        <end position="563"/>
    </location>
</feature>
<evidence type="ECO:0000256" key="7">
    <source>
        <dbReference type="SAM" id="MobiDB-lite"/>
    </source>
</evidence>